<dbReference type="RefSeq" id="WP_200805990.1">
    <property type="nucleotide sequence ID" value="NZ_FWWR01000011.1"/>
</dbReference>
<name>A0A1W1V9G5_PEPAS</name>
<reference evidence="3" key="1">
    <citation type="submission" date="2017-04" db="EMBL/GenBank/DDBJ databases">
        <authorList>
            <person name="Varghese N."/>
            <person name="Submissions S."/>
        </authorList>
    </citation>
    <scope>NUCLEOTIDE SEQUENCE [LARGE SCALE GENOMIC DNA]</scope>
    <source>
        <strain evidence="3">DSM 20463</strain>
    </source>
</reference>
<accession>A0A1W1V9G5</accession>
<proteinExistence type="predicted"/>
<feature type="compositionally biased region" description="Polar residues" evidence="1">
    <location>
        <begin position="128"/>
        <end position="138"/>
    </location>
</feature>
<keyword evidence="3" id="KW-1185">Reference proteome</keyword>
<dbReference type="AlphaFoldDB" id="A0A1W1V9G5"/>
<protein>
    <submittedName>
        <fullName evidence="2">Uncharacterized protein</fullName>
    </submittedName>
</protein>
<dbReference type="Proteomes" id="UP000192368">
    <property type="component" value="Unassembled WGS sequence"/>
</dbReference>
<evidence type="ECO:0000313" key="2">
    <source>
        <dbReference type="EMBL" id="SMB90117.1"/>
    </source>
</evidence>
<sequence>MIQKGWIKTYRELLDKSIWLDSTPEQKVILMTLLLMANHSYKEWEWKGEKYAAKPGQFITSLESIVKNCGKGISVQNVRTALKRFEKYGFLTNESTNQNRLITIVNWNFYQGKDEESNKHTNNHLTDRQQTPNNHLTPNKNEKNDNNKNNKYPESVQRKFDELRKDRGRATMSDDDLIYLFGEEYFFEEDD</sequence>
<organism evidence="2 3">
    <name type="scientific">Peptoniphilus asaccharolyticus DSM 20463</name>
    <dbReference type="NCBI Taxonomy" id="573058"/>
    <lineage>
        <taxon>Bacteria</taxon>
        <taxon>Bacillati</taxon>
        <taxon>Bacillota</taxon>
        <taxon>Tissierellia</taxon>
        <taxon>Tissierellales</taxon>
        <taxon>Peptoniphilaceae</taxon>
        <taxon>Peptoniphilus</taxon>
    </lineage>
</organism>
<evidence type="ECO:0000313" key="3">
    <source>
        <dbReference type="Proteomes" id="UP000192368"/>
    </source>
</evidence>
<dbReference type="EMBL" id="FWWR01000011">
    <property type="protein sequence ID" value="SMB90117.1"/>
    <property type="molecule type" value="Genomic_DNA"/>
</dbReference>
<evidence type="ECO:0000256" key="1">
    <source>
        <dbReference type="SAM" id="MobiDB-lite"/>
    </source>
</evidence>
<gene>
    <name evidence="2" type="ORF">SAMN00017477_1574</name>
</gene>
<feature type="region of interest" description="Disordered" evidence="1">
    <location>
        <begin position="115"/>
        <end position="157"/>
    </location>
</feature>
<dbReference type="STRING" id="573058.SAMN00017477_1574"/>